<comment type="caution">
    <text evidence="1">The sequence shown here is derived from an EMBL/GenBank/DDBJ whole genome shotgun (WGS) entry which is preliminary data.</text>
</comment>
<protein>
    <recommendedName>
        <fullName evidence="3">Histone acetyltransferase</fullName>
    </recommendedName>
</protein>
<organism evidence="1 2">
    <name type="scientific">Aristolochia fimbriata</name>
    <name type="common">White veined hardy Dutchman's pipe vine</name>
    <dbReference type="NCBI Taxonomy" id="158543"/>
    <lineage>
        <taxon>Eukaryota</taxon>
        <taxon>Viridiplantae</taxon>
        <taxon>Streptophyta</taxon>
        <taxon>Embryophyta</taxon>
        <taxon>Tracheophyta</taxon>
        <taxon>Spermatophyta</taxon>
        <taxon>Magnoliopsida</taxon>
        <taxon>Magnoliidae</taxon>
        <taxon>Piperales</taxon>
        <taxon>Aristolochiaceae</taxon>
        <taxon>Aristolochia</taxon>
    </lineage>
</organism>
<accession>A0AAV7ESK5</accession>
<evidence type="ECO:0000313" key="2">
    <source>
        <dbReference type="Proteomes" id="UP000825729"/>
    </source>
</evidence>
<evidence type="ECO:0008006" key="3">
    <source>
        <dbReference type="Google" id="ProtNLM"/>
    </source>
</evidence>
<keyword evidence="2" id="KW-1185">Reference proteome</keyword>
<proteinExistence type="predicted"/>
<reference evidence="1 2" key="1">
    <citation type="submission" date="2021-07" db="EMBL/GenBank/DDBJ databases">
        <title>The Aristolochia fimbriata genome: insights into angiosperm evolution, floral development and chemical biosynthesis.</title>
        <authorList>
            <person name="Jiao Y."/>
        </authorList>
    </citation>
    <scope>NUCLEOTIDE SEQUENCE [LARGE SCALE GENOMIC DNA]</scope>
    <source>
        <strain evidence="1">IBCAS-2021</strain>
        <tissue evidence="1">Leaf</tissue>
    </source>
</reference>
<dbReference type="Proteomes" id="UP000825729">
    <property type="component" value="Unassembled WGS sequence"/>
</dbReference>
<dbReference type="AlphaFoldDB" id="A0AAV7ESK5"/>
<evidence type="ECO:0000313" key="1">
    <source>
        <dbReference type="EMBL" id="KAG9450616.1"/>
    </source>
</evidence>
<sequence length="337" mass="37030">MVSFGNPSLQHAFDEEQARDLFRRLPVLVLNRYILGASTDSSLVDEPKAPTSRLTYESLLSDLPGDLGAKASQRETSSLSELLTLWEASLVHPCGRLDLPLRGEPTRDPGTTFAYYTWWKEHILPRFEGVVEKRRIMTVIVPIRADEGRKANKKRAPLATLNGASALKEKLRVEAQPASHPSPPTFLPPILETEPGHSLLPQTSCPPVLEMKPPEPEPPIELYKYDTDSPEDIEVAEAPAATSSMGPILEVAPASTQLEASPPVREIKPIVQEAATLPLPAPPVPASVATPLVTPSQQLQSNFWGVVLQFWNDRIVPLLCPLMRSSSSVICRKLVRT</sequence>
<gene>
    <name evidence="1" type="ORF">H6P81_010581</name>
</gene>
<dbReference type="EMBL" id="JAINDJ010000004">
    <property type="protein sequence ID" value="KAG9450616.1"/>
    <property type="molecule type" value="Genomic_DNA"/>
</dbReference>
<name>A0AAV7ESK5_ARIFI</name>